<feature type="non-terminal residue" evidence="3">
    <location>
        <position position="574"/>
    </location>
</feature>
<comment type="caution">
    <text evidence="3">The sequence shown here is derived from an EMBL/GenBank/DDBJ whole genome shotgun (WGS) entry which is preliminary data.</text>
</comment>
<sequence length="574" mass="63684">MNRSFKGTIVALIVALFISPVLAKPPDPQPEMNPFCCAPPYIMEMVKPNILIMVQMNESMYRRASASINNGQYDSTVTYYGYFNPNVSYLPTSKGWEQSAGPHISGNILNWAMMSRIDVARRALFAGAGQPSSQIVKNKLSSVGGPDDLTNSAWPCTLVYNKTTPPAVIEFSRPDLDNIQITFLSGNVVGLSSTTVSSIVNYSTPDPYNYDHRGIVHMFGDDNDDNKWDDDAPRVGLMFFSDDYSAQIKKEVTESEQAPSIEDFVNQINNNQPSGSWANPGEALFEAIHYVKYTPPYFDPHNYPHMGVGSKDDPWYTYKNPEPVWCRKTFLVLIGDGEAHEDNPSIAACVHLPPGPLVRPFWDYDGDAHPKDNVVATDPTGLQNPADDYALYGHVTDLRDDLDDMNNVTVYALQCFGDQDVLYKDIAKNGGFTDQNGDNLPGPSTTEWDEDGNGIPDNYYLATNGAELEYAMSQILMDIMTKINSASGVAVVTTGMKGGGATVQSQFYPKRDFPTGEVVDWIGNTHSLWLDPFGYIREDTDRDAILHLQNDHIVNMTWDPSAQNVLVTRLRDVA</sequence>
<reference evidence="3 4" key="1">
    <citation type="journal article" date="2015" name="Microbiome">
        <title>Genomic resolution of linkages in carbon, nitrogen, and sulfur cycling among widespread estuary sediment bacteria.</title>
        <authorList>
            <person name="Baker B.J."/>
            <person name="Lazar C.S."/>
            <person name="Teske A.P."/>
            <person name="Dick G.J."/>
        </authorList>
    </citation>
    <scope>NUCLEOTIDE SEQUENCE [LARGE SCALE GENOMIC DNA]</scope>
    <source>
        <strain evidence="3">SM23_60</strain>
    </source>
</reference>
<dbReference type="AlphaFoldDB" id="A0A0S8G9I0"/>
<dbReference type="EMBL" id="LJUO01000116">
    <property type="protein sequence ID" value="KPK69653.1"/>
    <property type="molecule type" value="Genomic_DNA"/>
</dbReference>
<keyword evidence="2" id="KW-0732">Signal</keyword>
<feature type="chain" id="PRO_5006646760" description="PilC beta-propeller domain-containing protein" evidence="2">
    <location>
        <begin position="24"/>
        <end position="574"/>
    </location>
</feature>
<evidence type="ECO:0000313" key="4">
    <source>
        <dbReference type="Proteomes" id="UP000051096"/>
    </source>
</evidence>
<feature type="signal peptide" evidence="2">
    <location>
        <begin position="1"/>
        <end position="23"/>
    </location>
</feature>
<evidence type="ECO:0000256" key="2">
    <source>
        <dbReference type="SAM" id="SignalP"/>
    </source>
</evidence>
<protein>
    <recommendedName>
        <fullName evidence="5">PilC beta-propeller domain-containing protein</fullName>
    </recommendedName>
</protein>
<name>A0A0S8G9I0_UNCW3</name>
<feature type="region of interest" description="Disordered" evidence="1">
    <location>
        <begin position="432"/>
        <end position="452"/>
    </location>
</feature>
<gene>
    <name evidence="3" type="ORF">AMJ87_10080</name>
</gene>
<feature type="compositionally biased region" description="Polar residues" evidence="1">
    <location>
        <begin position="432"/>
        <end position="446"/>
    </location>
</feature>
<evidence type="ECO:0000256" key="1">
    <source>
        <dbReference type="SAM" id="MobiDB-lite"/>
    </source>
</evidence>
<proteinExistence type="predicted"/>
<accession>A0A0S8G9I0</accession>
<dbReference type="Proteomes" id="UP000051096">
    <property type="component" value="Unassembled WGS sequence"/>
</dbReference>
<evidence type="ECO:0008006" key="5">
    <source>
        <dbReference type="Google" id="ProtNLM"/>
    </source>
</evidence>
<organism evidence="3 4">
    <name type="scientific">candidate division WOR_3 bacterium SM23_60</name>
    <dbReference type="NCBI Taxonomy" id="1703780"/>
    <lineage>
        <taxon>Bacteria</taxon>
        <taxon>Bacteria division WOR-3</taxon>
    </lineage>
</organism>
<evidence type="ECO:0000313" key="3">
    <source>
        <dbReference type="EMBL" id="KPK69653.1"/>
    </source>
</evidence>